<dbReference type="RefSeq" id="WP_050045823.1">
    <property type="nucleotide sequence ID" value="NZ_JHEG04000001.1"/>
</dbReference>
<organism evidence="2 3">
    <name type="scientific">Tolypothrix bouteillei VB521301</name>
    <dbReference type="NCBI Taxonomy" id="1479485"/>
    <lineage>
        <taxon>Bacteria</taxon>
        <taxon>Bacillati</taxon>
        <taxon>Cyanobacteriota</taxon>
        <taxon>Cyanophyceae</taxon>
        <taxon>Nostocales</taxon>
        <taxon>Tolypothrichaceae</taxon>
        <taxon>Tolypothrix</taxon>
    </lineage>
</organism>
<feature type="domain" description="Gp5/Type VI secretion system Vgr protein OB-fold" evidence="1">
    <location>
        <begin position="23"/>
        <end position="97"/>
    </location>
</feature>
<keyword evidence="3" id="KW-1185">Reference proteome</keyword>
<comment type="caution">
    <text evidence="2">The sequence shown here is derived from an EMBL/GenBank/DDBJ whole genome shotgun (WGS) entry which is preliminary data.</text>
</comment>
<evidence type="ECO:0000259" key="1">
    <source>
        <dbReference type="Pfam" id="PF04717"/>
    </source>
</evidence>
<reference evidence="2" key="1">
    <citation type="journal article" date="2015" name="Genome Announc.">
        <title>Draft Genome Sequence of Tolypothrix boutellei Strain VB521301.</title>
        <authorList>
            <person name="Chandrababunaidu M.M."/>
            <person name="Singh D."/>
            <person name="Sen D."/>
            <person name="Bhan S."/>
            <person name="Das S."/>
            <person name="Gupta A."/>
            <person name="Adhikary S.P."/>
            <person name="Tripathy S."/>
        </authorList>
    </citation>
    <scope>NUCLEOTIDE SEQUENCE</scope>
    <source>
        <strain evidence="2">VB521301</strain>
    </source>
</reference>
<protein>
    <submittedName>
        <fullName evidence="2">Baseplate assembly protein</fullName>
    </submittedName>
</protein>
<dbReference type="SUPFAM" id="SSF69255">
    <property type="entry name" value="gp5 N-terminal domain-like"/>
    <property type="match status" value="1"/>
</dbReference>
<dbReference type="Proteomes" id="UP000029738">
    <property type="component" value="Unassembled WGS sequence"/>
</dbReference>
<dbReference type="Gene3D" id="2.40.50.230">
    <property type="entry name" value="Gp5 N-terminal domain"/>
    <property type="match status" value="1"/>
</dbReference>
<evidence type="ECO:0000313" key="3">
    <source>
        <dbReference type="Proteomes" id="UP000029738"/>
    </source>
</evidence>
<dbReference type="InterPro" id="IPR037026">
    <property type="entry name" value="Vgr_OB-fold_dom_sf"/>
</dbReference>
<dbReference type="OrthoDB" id="9762420at2"/>
<reference evidence="2" key="2">
    <citation type="submission" date="2019-11" db="EMBL/GenBank/DDBJ databases">
        <title>Improved Assembly of Tolypothrix boutellei genome.</title>
        <authorList>
            <person name="Sarangi A.N."/>
            <person name="Mukherjee M."/>
            <person name="Ghosh S."/>
            <person name="Singh D."/>
            <person name="Das A."/>
            <person name="Kant S."/>
            <person name="Prusty A."/>
            <person name="Tripathy S."/>
        </authorList>
    </citation>
    <scope>NUCLEOTIDE SEQUENCE</scope>
    <source>
        <strain evidence="2">VB521301</strain>
    </source>
</reference>
<dbReference type="EMBL" id="JHEG04000001">
    <property type="protein sequence ID" value="KAF3886724.1"/>
    <property type="molecule type" value="Genomic_DNA"/>
</dbReference>
<evidence type="ECO:0000313" key="2">
    <source>
        <dbReference type="EMBL" id="KAF3886724.1"/>
    </source>
</evidence>
<sequence length="207" mass="22050">MNIQEHSGCGSTNKQSSPFYGKYRGVVSDNKDPWKIGRLRAKVEDVYGNRDSGWALPSVPYAGKGVGLFLIPPVGALVWIEFENGDPDYPIWTGCFWADDKVGADVLPATPASPEIKVLKTDIGMIEINDTRGQESITIAAKIGGQTMQLVINASEIKIINGLASDVGAAAIRLKNTSAIEISTGRGASVNLDGMKVSINGNALEVM</sequence>
<dbReference type="AlphaFoldDB" id="A0A8S9T4V5"/>
<accession>A0A8S9T4V5</accession>
<gene>
    <name evidence="2" type="ORF">DA73_0400015480</name>
</gene>
<proteinExistence type="predicted"/>
<dbReference type="InterPro" id="IPR006531">
    <property type="entry name" value="Gp5/Vgr_OB"/>
</dbReference>
<dbReference type="Pfam" id="PF04717">
    <property type="entry name" value="Phage_base_V"/>
    <property type="match status" value="1"/>
</dbReference>
<name>A0A8S9T4V5_9CYAN</name>